<organism evidence="1 2">
    <name type="scientific">Pseudonocardia oceani</name>
    <dbReference type="NCBI Taxonomy" id="2792013"/>
    <lineage>
        <taxon>Bacteria</taxon>
        <taxon>Bacillati</taxon>
        <taxon>Actinomycetota</taxon>
        <taxon>Actinomycetes</taxon>
        <taxon>Pseudonocardiales</taxon>
        <taxon>Pseudonocardiaceae</taxon>
        <taxon>Pseudonocardia</taxon>
    </lineage>
</organism>
<protein>
    <submittedName>
        <fullName evidence="1">Uncharacterized protein</fullName>
    </submittedName>
</protein>
<keyword evidence="2" id="KW-1185">Reference proteome</keyword>
<dbReference type="EMBL" id="JADQDF010000001">
    <property type="protein sequence ID" value="MBW0127041.1"/>
    <property type="molecule type" value="Genomic_DNA"/>
</dbReference>
<gene>
    <name evidence="1" type="ORF">I4I82_05020</name>
</gene>
<proteinExistence type="predicted"/>
<comment type="caution">
    <text evidence="1">The sequence shown here is derived from an EMBL/GenBank/DDBJ whole genome shotgun (WGS) entry which is preliminary data.</text>
</comment>
<sequence length="65" mass="7116">MALFAIERVGSSNGELVELRHTSVRGDRVSVTAEVAPHPGRSPAERPHLALITPARDTISWKDTR</sequence>
<name>A0ABS6U479_9PSEU</name>
<evidence type="ECO:0000313" key="2">
    <source>
        <dbReference type="Proteomes" id="UP000694300"/>
    </source>
</evidence>
<evidence type="ECO:0000313" key="1">
    <source>
        <dbReference type="EMBL" id="MBW0127041.1"/>
    </source>
</evidence>
<dbReference type="RefSeq" id="WP_218590868.1">
    <property type="nucleotide sequence ID" value="NZ_JADQDF010000001.1"/>
</dbReference>
<reference evidence="1 2" key="1">
    <citation type="submission" date="2020-11" db="EMBL/GenBank/DDBJ databases">
        <title>Pseudonocardia abyssalis sp. nov. and Pseudonocardia oceani sp. nov., description and phylogenomic analysis of two novel actinomycetes isolated from the deep Southern Ocean.</title>
        <authorList>
            <person name="Parra J."/>
        </authorList>
    </citation>
    <scope>NUCLEOTIDE SEQUENCE [LARGE SCALE GENOMIC DNA]</scope>
    <source>
        <strain evidence="2">KRD185</strain>
    </source>
</reference>
<accession>A0ABS6U479</accession>
<dbReference type="Proteomes" id="UP000694300">
    <property type="component" value="Unassembled WGS sequence"/>
</dbReference>